<sequence length="881" mass="96694">MSSANLTRAEAEQRSANLEVHAYDVDLDLTGAADPERTGFGSVTTITFLSEQEDVRLDFLGESVEGVEVNGRALDPSQVWDGAALRLTGLAPHRTNRVTVRAVAAYSRTGQGLHRFVDPLDGETYLYSHLEPADARRIFATFEQPDLKATRIVHVTAPAGWSVVANMPVASAVPVGDEAVRTTFQPTPPLSTYLTAVCAGPWHHVHDVWTRRVGASTLEVPLGLWCRASLAQHLDADALFDTTKRGLDHYHQLFGFPYPWGKYDQLFAPEYNIGAMENPGCITFNEKYLFTSRPTRQELAQRSNTMLHEMAHLWFGDLVTPAWWDDLWLKESFAEYMGVRSSVEADDHPEAWVSFAGARKAWAYAADRRPTTHPVAADIPDLEAARQNFDGITYAKGAAVLKQLVAYVGDEAFFSGARLYFARHAFGAARLVDLLDALEEVSGRNLRAWAEQWLQTSGVDELTTEGPGPEGIIHLRRTSPDTARRPHRLSVGLYLPDSTGRLLRTHRAEADLVGDGVDIDLVDADPAGERPRLVLPNDDDLTYALTRLDPASRDTALTYAGGMVDPLAQSQVWAALWNDVRDARLPATRFIAAVLQHAGRLDGRDDEGATVLLPHLVGDVATGVSDLLPRCLREAAWADAFDGAWTRLVGADPGSDQQLAWARAATLFGGQVGAEDAPGVAARLGLLLDGPAPEGLEIGSELRWRTLIALAGLDRVDDAELDAALAAEPTARARAHRLTARVGRPDARVRAWAWEQVQRYPSEWSNEEISAALAGWTMPGHRDLVAEFAEPYWSRLTRWWERFPIEIATRLVSGLFPAVVDVDLTREAVDQPVVAAAHRWLDEHTGAPGALRRLVLEHADAAERAARAQLTVLEQVAAENG</sequence>
<keyword evidence="7" id="KW-0645">Protease</keyword>
<keyword evidence="6 17" id="KW-0031">Aminopeptidase</keyword>
<evidence type="ECO:0000259" key="15">
    <source>
        <dbReference type="Pfam" id="PF11838"/>
    </source>
</evidence>
<dbReference type="Proteomes" id="UP000386847">
    <property type="component" value="Chromosome"/>
</dbReference>
<dbReference type="InterPro" id="IPR014782">
    <property type="entry name" value="Peptidase_M1_dom"/>
</dbReference>
<dbReference type="PANTHER" id="PTHR11533">
    <property type="entry name" value="PROTEASE M1 ZINC METALLOPROTEASE"/>
    <property type="match status" value="1"/>
</dbReference>
<dbReference type="KEGG" id="rain:Rai3103_09345"/>
<dbReference type="Pfam" id="PF17900">
    <property type="entry name" value="Peptidase_M1_N"/>
    <property type="match status" value="1"/>
</dbReference>
<dbReference type="GO" id="GO:0016285">
    <property type="term" value="F:alanyl aminopeptidase activity"/>
    <property type="evidence" value="ECO:0007669"/>
    <property type="project" value="UniProtKB-EC"/>
</dbReference>
<comment type="similarity">
    <text evidence="3">Belongs to the peptidase M1 family.</text>
</comment>
<name>A0A5Q2FDH5_9ACTN</name>
<dbReference type="Gene3D" id="1.10.390.10">
    <property type="entry name" value="Neutral Protease Domain 2"/>
    <property type="match status" value="1"/>
</dbReference>
<dbReference type="GO" id="GO:0006508">
    <property type="term" value="P:proteolysis"/>
    <property type="evidence" value="ECO:0007669"/>
    <property type="project" value="UniProtKB-KW"/>
</dbReference>
<dbReference type="Pfam" id="PF11838">
    <property type="entry name" value="ERAP1_C"/>
    <property type="match status" value="1"/>
</dbReference>
<feature type="domain" description="ERAP1-like C-terminal" evidence="15">
    <location>
        <begin position="533"/>
        <end position="863"/>
    </location>
</feature>
<dbReference type="SUPFAM" id="SSF55486">
    <property type="entry name" value="Metalloproteases ('zincins'), catalytic domain"/>
    <property type="match status" value="1"/>
</dbReference>
<dbReference type="GO" id="GO:0008270">
    <property type="term" value="F:zinc ion binding"/>
    <property type="evidence" value="ECO:0007669"/>
    <property type="project" value="InterPro"/>
</dbReference>
<accession>A0A5Q2FDH5</accession>
<dbReference type="GO" id="GO:0042277">
    <property type="term" value="F:peptide binding"/>
    <property type="evidence" value="ECO:0007669"/>
    <property type="project" value="TreeGrafter"/>
</dbReference>
<dbReference type="CDD" id="cd09602">
    <property type="entry name" value="M1_APN"/>
    <property type="match status" value="1"/>
</dbReference>
<dbReference type="GO" id="GO:0016020">
    <property type="term" value="C:membrane"/>
    <property type="evidence" value="ECO:0007669"/>
    <property type="project" value="TreeGrafter"/>
</dbReference>
<proteinExistence type="inferred from homology"/>
<dbReference type="PRINTS" id="PR00756">
    <property type="entry name" value="ALADIPTASE"/>
</dbReference>
<gene>
    <name evidence="17" type="primary">pepN</name>
    <name evidence="17" type="ORF">Rai3103_09345</name>
</gene>
<dbReference type="EC" id="3.4.11.2" evidence="4"/>
<dbReference type="SUPFAM" id="SSF63737">
    <property type="entry name" value="Leukotriene A4 hydrolase N-terminal domain"/>
    <property type="match status" value="1"/>
</dbReference>
<keyword evidence="10" id="KW-0862">Zinc</keyword>
<evidence type="ECO:0000313" key="17">
    <source>
        <dbReference type="EMBL" id="QGF23847.1"/>
    </source>
</evidence>
<protein>
    <recommendedName>
        <fullName evidence="5">Aminopeptidase N</fullName>
        <ecNumber evidence="4">3.4.11.2</ecNumber>
    </recommendedName>
    <alternativeName>
        <fullName evidence="12">Alanine aminopeptidase</fullName>
    </alternativeName>
    <alternativeName>
        <fullName evidence="13">Lysyl aminopeptidase</fullName>
    </alternativeName>
</protein>
<dbReference type="InterPro" id="IPR024571">
    <property type="entry name" value="ERAP1-like_C_dom"/>
</dbReference>
<feature type="domain" description="Peptidase M1 membrane alanine aminopeptidase" evidence="14">
    <location>
        <begin position="240"/>
        <end position="453"/>
    </location>
</feature>
<feature type="domain" description="Aminopeptidase N-like N-terminal" evidence="16">
    <location>
        <begin position="109"/>
        <end position="194"/>
    </location>
</feature>
<dbReference type="InterPro" id="IPR027268">
    <property type="entry name" value="Peptidase_M4/M1_CTD_sf"/>
</dbReference>
<evidence type="ECO:0000256" key="10">
    <source>
        <dbReference type="ARBA" id="ARBA00022833"/>
    </source>
</evidence>
<dbReference type="AlphaFoldDB" id="A0A5Q2FDH5"/>
<evidence type="ECO:0000256" key="11">
    <source>
        <dbReference type="ARBA" id="ARBA00023049"/>
    </source>
</evidence>
<evidence type="ECO:0000256" key="4">
    <source>
        <dbReference type="ARBA" id="ARBA00012564"/>
    </source>
</evidence>
<dbReference type="Gene3D" id="2.60.40.1730">
    <property type="entry name" value="tricorn interacting facor f3 domain"/>
    <property type="match status" value="1"/>
</dbReference>
<evidence type="ECO:0000259" key="16">
    <source>
        <dbReference type="Pfam" id="PF17900"/>
    </source>
</evidence>
<evidence type="ECO:0000256" key="7">
    <source>
        <dbReference type="ARBA" id="ARBA00022670"/>
    </source>
</evidence>
<dbReference type="InterPro" id="IPR045357">
    <property type="entry name" value="Aminopeptidase_N-like_N"/>
</dbReference>
<dbReference type="EMBL" id="CP045725">
    <property type="protein sequence ID" value="QGF23847.1"/>
    <property type="molecule type" value="Genomic_DNA"/>
</dbReference>
<dbReference type="NCBIfam" id="TIGR02412">
    <property type="entry name" value="pepN_strep_liv"/>
    <property type="match status" value="1"/>
</dbReference>
<dbReference type="InterPro" id="IPR050344">
    <property type="entry name" value="Peptidase_M1_aminopeptidases"/>
</dbReference>
<evidence type="ECO:0000256" key="9">
    <source>
        <dbReference type="ARBA" id="ARBA00022801"/>
    </source>
</evidence>
<evidence type="ECO:0000256" key="6">
    <source>
        <dbReference type="ARBA" id="ARBA00022438"/>
    </source>
</evidence>
<evidence type="ECO:0000256" key="8">
    <source>
        <dbReference type="ARBA" id="ARBA00022723"/>
    </source>
</evidence>
<dbReference type="PANTHER" id="PTHR11533:SF174">
    <property type="entry name" value="PUROMYCIN-SENSITIVE AMINOPEPTIDASE-RELATED"/>
    <property type="match status" value="1"/>
</dbReference>
<organism evidence="17 18">
    <name type="scientific">Raineyella fluvialis</name>
    <dbReference type="NCBI Taxonomy" id="2662261"/>
    <lineage>
        <taxon>Bacteria</taxon>
        <taxon>Bacillati</taxon>
        <taxon>Actinomycetota</taxon>
        <taxon>Actinomycetes</taxon>
        <taxon>Propionibacteriales</taxon>
        <taxon>Propionibacteriaceae</taxon>
        <taxon>Raineyella</taxon>
    </lineage>
</organism>
<dbReference type="InterPro" id="IPR042097">
    <property type="entry name" value="Aminopeptidase_N-like_N_sf"/>
</dbReference>
<comment type="cofactor">
    <cofactor evidence="2">
        <name>Zn(2+)</name>
        <dbReference type="ChEBI" id="CHEBI:29105"/>
    </cofactor>
</comment>
<dbReference type="Pfam" id="PF01433">
    <property type="entry name" value="Peptidase_M1"/>
    <property type="match status" value="1"/>
</dbReference>
<reference evidence="17 18" key="1">
    <citation type="submission" date="2019-10" db="EMBL/GenBank/DDBJ databases">
        <title>Genomic analysis of Raineyella sp. CBA3103.</title>
        <authorList>
            <person name="Roh S.W."/>
        </authorList>
    </citation>
    <scope>NUCLEOTIDE SEQUENCE [LARGE SCALE GENOMIC DNA]</scope>
    <source>
        <strain evidence="17 18">CBA3103</strain>
    </source>
</reference>
<dbReference type="GO" id="GO:0070006">
    <property type="term" value="F:metalloaminopeptidase activity"/>
    <property type="evidence" value="ECO:0007669"/>
    <property type="project" value="TreeGrafter"/>
</dbReference>
<dbReference type="RefSeq" id="WP_153572377.1">
    <property type="nucleotide sequence ID" value="NZ_CP045725.1"/>
</dbReference>
<evidence type="ECO:0000259" key="14">
    <source>
        <dbReference type="Pfam" id="PF01433"/>
    </source>
</evidence>
<dbReference type="InterPro" id="IPR012778">
    <property type="entry name" value="Pept_M1_aminopeptidase"/>
</dbReference>
<dbReference type="GO" id="GO:0005737">
    <property type="term" value="C:cytoplasm"/>
    <property type="evidence" value="ECO:0007669"/>
    <property type="project" value="TreeGrafter"/>
</dbReference>
<evidence type="ECO:0000256" key="1">
    <source>
        <dbReference type="ARBA" id="ARBA00000098"/>
    </source>
</evidence>
<keyword evidence="8" id="KW-0479">Metal-binding</keyword>
<dbReference type="GO" id="GO:0005615">
    <property type="term" value="C:extracellular space"/>
    <property type="evidence" value="ECO:0007669"/>
    <property type="project" value="TreeGrafter"/>
</dbReference>
<evidence type="ECO:0000256" key="13">
    <source>
        <dbReference type="ARBA" id="ARBA00031533"/>
    </source>
</evidence>
<evidence type="ECO:0000256" key="12">
    <source>
        <dbReference type="ARBA" id="ARBA00029811"/>
    </source>
</evidence>
<keyword evidence="11" id="KW-0482">Metalloprotease</keyword>
<evidence type="ECO:0000256" key="5">
    <source>
        <dbReference type="ARBA" id="ARBA00015611"/>
    </source>
</evidence>
<keyword evidence="9 17" id="KW-0378">Hydrolase</keyword>
<evidence type="ECO:0000256" key="2">
    <source>
        <dbReference type="ARBA" id="ARBA00001947"/>
    </source>
</evidence>
<evidence type="ECO:0000313" key="18">
    <source>
        <dbReference type="Proteomes" id="UP000386847"/>
    </source>
</evidence>
<dbReference type="FunFam" id="1.10.390.10:FF:000004">
    <property type="entry name" value="Aminopeptidase N"/>
    <property type="match status" value="1"/>
</dbReference>
<keyword evidence="18" id="KW-1185">Reference proteome</keyword>
<dbReference type="InterPro" id="IPR001930">
    <property type="entry name" value="Peptidase_M1"/>
</dbReference>
<comment type="catalytic activity">
    <reaction evidence="1">
        <text>Release of an N-terminal amino acid, Xaa-|-Yaa- from a peptide, amide or arylamide. Xaa is preferably Ala, but may be most amino acids including Pro (slow action). When a terminal hydrophobic residue is followed by a prolyl residue, the two may be released as an intact Xaa-Pro dipeptide.</text>
        <dbReference type="EC" id="3.4.11.2"/>
    </reaction>
</comment>
<dbReference type="GO" id="GO:0043171">
    <property type="term" value="P:peptide catabolic process"/>
    <property type="evidence" value="ECO:0007669"/>
    <property type="project" value="TreeGrafter"/>
</dbReference>
<evidence type="ECO:0000256" key="3">
    <source>
        <dbReference type="ARBA" id="ARBA00010136"/>
    </source>
</evidence>